<evidence type="ECO:0000313" key="3">
    <source>
        <dbReference type="Proteomes" id="UP000630097"/>
    </source>
</evidence>
<dbReference type="AlphaFoldDB" id="A0A8J3M3D2"/>
<protein>
    <submittedName>
        <fullName evidence="2">Uncharacterized protein</fullName>
    </submittedName>
</protein>
<name>A0A8J3M3D2_9ACTN</name>
<gene>
    <name evidence="2" type="ORF">Pka01_14480</name>
</gene>
<evidence type="ECO:0000313" key="2">
    <source>
        <dbReference type="EMBL" id="GIG78321.1"/>
    </source>
</evidence>
<dbReference type="Proteomes" id="UP000630097">
    <property type="component" value="Unassembled WGS sequence"/>
</dbReference>
<sequence>MPEPRVHDDEVEAPDGREADRQGHVTSAHALVGDAGRQREAAGRPVLLCRALFASVSRYDISERDGRDGFVKSLLKIRMSISSHRLIVEYKKDFLRPML</sequence>
<evidence type="ECO:0000256" key="1">
    <source>
        <dbReference type="SAM" id="MobiDB-lite"/>
    </source>
</evidence>
<feature type="region of interest" description="Disordered" evidence="1">
    <location>
        <begin position="1"/>
        <end position="40"/>
    </location>
</feature>
<comment type="caution">
    <text evidence="2">The sequence shown here is derived from an EMBL/GenBank/DDBJ whole genome shotgun (WGS) entry which is preliminary data.</text>
</comment>
<proteinExistence type="predicted"/>
<keyword evidence="3" id="KW-1185">Reference proteome</keyword>
<feature type="compositionally biased region" description="Basic and acidic residues" evidence="1">
    <location>
        <begin position="1"/>
        <end position="23"/>
    </location>
</feature>
<dbReference type="EMBL" id="BONV01000004">
    <property type="protein sequence ID" value="GIG78321.1"/>
    <property type="molecule type" value="Genomic_DNA"/>
</dbReference>
<reference evidence="2 3" key="1">
    <citation type="submission" date="2021-01" db="EMBL/GenBank/DDBJ databases">
        <title>Whole genome shotgun sequence of Planotetraspora kaengkrachanensis NBRC 104272.</title>
        <authorList>
            <person name="Komaki H."/>
            <person name="Tamura T."/>
        </authorList>
    </citation>
    <scope>NUCLEOTIDE SEQUENCE [LARGE SCALE GENOMIC DNA]</scope>
    <source>
        <strain evidence="2 3">NBRC 104272</strain>
    </source>
</reference>
<accession>A0A8J3M3D2</accession>
<organism evidence="2 3">
    <name type="scientific">Planotetraspora kaengkrachanensis</name>
    <dbReference type="NCBI Taxonomy" id="575193"/>
    <lineage>
        <taxon>Bacteria</taxon>
        <taxon>Bacillati</taxon>
        <taxon>Actinomycetota</taxon>
        <taxon>Actinomycetes</taxon>
        <taxon>Streptosporangiales</taxon>
        <taxon>Streptosporangiaceae</taxon>
        <taxon>Planotetraspora</taxon>
    </lineage>
</organism>